<dbReference type="EMBL" id="JADOGI010000001">
    <property type="protein sequence ID" value="MBF8184258.1"/>
    <property type="molecule type" value="Genomic_DNA"/>
</dbReference>
<dbReference type="GO" id="GO:0006865">
    <property type="term" value="P:amino acid transport"/>
    <property type="evidence" value="ECO:0007669"/>
    <property type="project" value="TreeGrafter"/>
</dbReference>
<keyword evidence="3 5" id="KW-0732">Signal</keyword>
<feature type="chain" id="PRO_5037159254" evidence="5">
    <location>
        <begin position="22"/>
        <end position="311"/>
    </location>
</feature>
<dbReference type="Gene3D" id="3.40.190.10">
    <property type="entry name" value="Periplasmic binding protein-like II"/>
    <property type="match status" value="2"/>
</dbReference>
<keyword evidence="8" id="KW-1185">Reference proteome</keyword>
<feature type="domain" description="Solute-binding protein family 3/N-terminal" evidence="6">
    <location>
        <begin position="43"/>
        <end position="254"/>
    </location>
</feature>
<dbReference type="InterPro" id="IPR001638">
    <property type="entry name" value="Solute-binding_3/MltF_N"/>
</dbReference>
<evidence type="ECO:0000256" key="3">
    <source>
        <dbReference type="ARBA" id="ARBA00022729"/>
    </source>
</evidence>
<accession>A0A931A386</accession>
<evidence type="ECO:0000256" key="5">
    <source>
        <dbReference type="SAM" id="SignalP"/>
    </source>
</evidence>
<comment type="similarity">
    <text evidence="1">Belongs to the bacterial solute-binding protein 3 family.</text>
</comment>
<keyword evidence="2" id="KW-0813">Transport</keyword>
<evidence type="ECO:0000256" key="2">
    <source>
        <dbReference type="ARBA" id="ARBA00022448"/>
    </source>
</evidence>
<evidence type="ECO:0000313" key="7">
    <source>
        <dbReference type="EMBL" id="MBF8184258.1"/>
    </source>
</evidence>
<dbReference type="Proteomes" id="UP000605361">
    <property type="component" value="Unassembled WGS sequence"/>
</dbReference>
<sequence length="311" mass="34025">MKVGVLATALLVEAALLSALAACGGSPPKPQLPSPLNEGIVAVGVKPYPSFFEDVNGTHIGFEVSARKKILSHAGAQKSIPTQIWTNNWASLLEKEQVHLVMGMISDSDDRATHFRLARSYLRTDIGLLTLANAEELNDVSELAGKTVCTVEETSAHATIDNLQQKGYSIHSVTAPSPTACIQKVKNGEAYAYSTDRLILMGFSTHNDSIDEGTQKSYYRVLNLSLGREQHISIVLNKKDSQACQRLVDAIGKYVESNDWLADLRHEVIDEYLERAPGDPDMTDQQVRDRFGPTVRDAERCTDPPPPNAVN</sequence>
<dbReference type="PANTHER" id="PTHR30085:SF6">
    <property type="entry name" value="ABC TRANSPORTER GLUTAMINE-BINDING PROTEIN GLNH"/>
    <property type="match status" value="1"/>
</dbReference>
<dbReference type="GO" id="GO:0005576">
    <property type="term" value="C:extracellular region"/>
    <property type="evidence" value="ECO:0007669"/>
    <property type="project" value="TreeGrafter"/>
</dbReference>
<dbReference type="GO" id="GO:0030288">
    <property type="term" value="C:outer membrane-bounded periplasmic space"/>
    <property type="evidence" value="ECO:0007669"/>
    <property type="project" value="TreeGrafter"/>
</dbReference>
<dbReference type="InterPro" id="IPR051455">
    <property type="entry name" value="Bact_solute-bind_prot3"/>
</dbReference>
<organism evidence="7 8">
    <name type="scientific">Nonomuraea cypriaca</name>
    <dbReference type="NCBI Taxonomy" id="1187855"/>
    <lineage>
        <taxon>Bacteria</taxon>
        <taxon>Bacillati</taxon>
        <taxon>Actinomycetota</taxon>
        <taxon>Actinomycetes</taxon>
        <taxon>Streptosporangiales</taxon>
        <taxon>Streptosporangiaceae</taxon>
        <taxon>Nonomuraea</taxon>
    </lineage>
</organism>
<gene>
    <name evidence="7" type="ORF">ITP53_00540</name>
</gene>
<protein>
    <submittedName>
        <fullName evidence="7">Transporter substrate-binding domain-containing protein</fullName>
    </submittedName>
</protein>
<dbReference type="AlphaFoldDB" id="A0A931A386"/>
<feature type="compositionally biased region" description="Basic and acidic residues" evidence="4">
    <location>
        <begin position="291"/>
        <end position="302"/>
    </location>
</feature>
<name>A0A931A386_9ACTN</name>
<proteinExistence type="inferred from homology"/>
<dbReference type="RefSeq" id="WP_195893247.1">
    <property type="nucleotide sequence ID" value="NZ_JADOGI010000001.1"/>
</dbReference>
<dbReference type="SUPFAM" id="SSF53850">
    <property type="entry name" value="Periplasmic binding protein-like II"/>
    <property type="match status" value="1"/>
</dbReference>
<reference evidence="7" key="1">
    <citation type="submission" date="2020-11" db="EMBL/GenBank/DDBJ databases">
        <title>Whole-genome analyses of Nonomuraea sp. K274.</title>
        <authorList>
            <person name="Veyisoglu A."/>
        </authorList>
    </citation>
    <scope>NUCLEOTIDE SEQUENCE</scope>
    <source>
        <strain evidence="7">K274</strain>
    </source>
</reference>
<comment type="caution">
    <text evidence="7">The sequence shown here is derived from an EMBL/GenBank/DDBJ whole genome shotgun (WGS) entry which is preliminary data.</text>
</comment>
<feature type="region of interest" description="Disordered" evidence="4">
    <location>
        <begin position="291"/>
        <end position="311"/>
    </location>
</feature>
<dbReference type="Pfam" id="PF00497">
    <property type="entry name" value="SBP_bac_3"/>
    <property type="match status" value="1"/>
</dbReference>
<evidence type="ECO:0000256" key="4">
    <source>
        <dbReference type="SAM" id="MobiDB-lite"/>
    </source>
</evidence>
<feature type="signal peptide" evidence="5">
    <location>
        <begin position="1"/>
        <end position="21"/>
    </location>
</feature>
<dbReference type="PANTHER" id="PTHR30085">
    <property type="entry name" value="AMINO ACID ABC TRANSPORTER PERMEASE"/>
    <property type="match status" value="1"/>
</dbReference>
<evidence type="ECO:0000256" key="1">
    <source>
        <dbReference type="ARBA" id="ARBA00010333"/>
    </source>
</evidence>
<evidence type="ECO:0000313" key="8">
    <source>
        <dbReference type="Proteomes" id="UP000605361"/>
    </source>
</evidence>
<evidence type="ECO:0000259" key="6">
    <source>
        <dbReference type="Pfam" id="PF00497"/>
    </source>
</evidence>